<protein>
    <submittedName>
        <fullName evidence="1">RCG22802</fullName>
    </submittedName>
</protein>
<accession>A6JYJ7</accession>
<reference evidence="1 2" key="1">
    <citation type="submission" date="2005-09" db="EMBL/GenBank/DDBJ databases">
        <authorList>
            <person name="Mural R.J."/>
            <person name="Li P.W."/>
            <person name="Adams M.D."/>
            <person name="Amanatides P.G."/>
            <person name="Baden-Tillson H."/>
            <person name="Barnstead M."/>
            <person name="Chin S.H."/>
            <person name="Dew I."/>
            <person name="Evans C.A."/>
            <person name="Ferriera S."/>
            <person name="Flanigan M."/>
            <person name="Fosler C."/>
            <person name="Glodek A."/>
            <person name="Gu Z."/>
            <person name="Holt R.A."/>
            <person name="Jennings D."/>
            <person name="Kraft C.L."/>
            <person name="Lu F."/>
            <person name="Nguyen T."/>
            <person name="Nusskern D.R."/>
            <person name="Pfannkoch C.M."/>
            <person name="Sitter C."/>
            <person name="Sutton G.G."/>
            <person name="Venter J.C."/>
            <person name="Wang Z."/>
            <person name="Woodage T."/>
            <person name="Zheng X.H."/>
            <person name="Zhong F."/>
        </authorList>
    </citation>
    <scope>NUCLEOTIDE SEQUENCE [LARGE SCALE GENOMIC DNA]</scope>
    <source>
        <strain>BN</strain>
        <strain evidence="2">Sprague-Dawley</strain>
    </source>
</reference>
<name>A6JYJ7_RAT</name>
<organism evidence="1 2">
    <name type="scientific">Rattus norvegicus</name>
    <name type="common">Rat</name>
    <dbReference type="NCBI Taxonomy" id="10116"/>
    <lineage>
        <taxon>Eukaryota</taxon>
        <taxon>Metazoa</taxon>
        <taxon>Chordata</taxon>
        <taxon>Craniata</taxon>
        <taxon>Vertebrata</taxon>
        <taxon>Euteleostomi</taxon>
        <taxon>Mammalia</taxon>
        <taxon>Eutheria</taxon>
        <taxon>Euarchontoglires</taxon>
        <taxon>Glires</taxon>
        <taxon>Rodentia</taxon>
        <taxon>Myomorpha</taxon>
        <taxon>Muroidea</taxon>
        <taxon>Muridae</taxon>
        <taxon>Murinae</taxon>
        <taxon>Rattus</taxon>
    </lineage>
</organism>
<gene>
    <name evidence="1" type="ORF">rCG_22802</name>
</gene>
<dbReference type="EMBL" id="CH474007">
    <property type="protein sequence ID" value="EDL83278.1"/>
    <property type="molecule type" value="Genomic_DNA"/>
</dbReference>
<evidence type="ECO:0000313" key="1">
    <source>
        <dbReference type="EMBL" id="EDL83278.1"/>
    </source>
</evidence>
<evidence type="ECO:0000313" key="2">
    <source>
        <dbReference type="Proteomes" id="UP000234681"/>
    </source>
</evidence>
<dbReference type="Proteomes" id="UP000234681">
    <property type="component" value="Chromosome 8"/>
</dbReference>
<sequence length="61" mass="7054">MESVFPGFLAKQLNKYHASYQNDRGNSKMSSLMWDKLKGKCLWEVDVKIPLCTLTGCYEYS</sequence>
<dbReference type="AlphaFoldDB" id="A6JYJ7"/>
<proteinExistence type="predicted"/>